<dbReference type="Proteomes" id="UP000324222">
    <property type="component" value="Unassembled WGS sequence"/>
</dbReference>
<keyword evidence="3" id="KW-1185">Reference proteome</keyword>
<accession>A0A5B7CMK9</accession>
<dbReference type="OrthoDB" id="3225452at2759"/>
<organism evidence="2 3">
    <name type="scientific">Portunus trituberculatus</name>
    <name type="common">Swimming crab</name>
    <name type="synonym">Neptunus trituberculatus</name>
    <dbReference type="NCBI Taxonomy" id="210409"/>
    <lineage>
        <taxon>Eukaryota</taxon>
        <taxon>Metazoa</taxon>
        <taxon>Ecdysozoa</taxon>
        <taxon>Arthropoda</taxon>
        <taxon>Crustacea</taxon>
        <taxon>Multicrustacea</taxon>
        <taxon>Malacostraca</taxon>
        <taxon>Eumalacostraca</taxon>
        <taxon>Eucarida</taxon>
        <taxon>Decapoda</taxon>
        <taxon>Pleocyemata</taxon>
        <taxon>Brachyura</taxon>
        <taxon>Eubrachyura</taxon>
        <taxon>Portunoidea</taxon>
        <taxon>Portunidae</taxon>
        <taxon>Portuninae</taxon>
        <taxon>Portunus</taxon>
    </lineage>
</organism>
<feature type="region of interest" description="Disordered" evidence="1">
    <location>
        <begin position="102"/>
        <end position="121"/>
    </location>
</feature>
<protein>
    <submittedName>
        <fullName evidence="2">Uncharacterized protein</fullName>
    </submittedName>
</protein>
<gene>
    <name evidence="2" type="ORF">E2C01_001477</name>
</gene>
<reference evidence="2 3" key="1">
    <citation type="submission" date="2019-05" db="EMBL/GenBank/DDBJ databases">
        <title>Another draft genome of Portunus trituberculatus and its Hox gene families provides insights of decapod evolution.</title>
        <authorList>
            <person name="Jeong J.-H."/>
            <person name="Song I."/>
            <person name="Kim S."/>
            <person name="Choi T."/>
            <person name="Kim D."/>
            <person name="Ryu S."/>
            <person name="Kim W."/>
        </authorList>
    </citation>
    <scope>NUCLEOTIDE SEQUENCE [LARGE SCALE GENOMIC DNA]</scope>
    <source>
        <tissue evidence="2">Muscle</tissue>
    </source>
</reference>
<sequence>MGHHRDSPSPKVPVLLSDEKTRGQTFQPLLFLAGHLEVTLTYCLTLELFTLAVGSARAHCRTHSSAVRVKLALEPSCGKGLGEGVRRAEWIFPFEELIKASQRSVTEEEEEEKEGEGEKEIVRNKAAEKAKHGLPGTLSPVSQATSVIAHAPPAPHETALQRPGSYSINGILGIPPHTDPNGNINKRKREDSDTPQFDGDVFLYR</sequence>
<comment type="caution">
    <text evidence="2">The sequence shown here is derived from an EMBL/GenBank/DDBJ whole genome shotgun (WGS) entry which is preliminary data.</text>
</comment>
<dbReference type="EMBL" id="VSRR010000047">
    <property type="protein sequence ID" value="MPC08883.1"/>
    <property type="molecule type" value="Genomic_DNA"/>
</dbReference>
<feature type="region of interest" description="Disordered" evidence="1">
    <location>
        <begin position="155"/>
        <end position="205"/>
    </location>
</feature>
<proteinExistence type="predicted"/>
<dbReference type="AlphaFoldDB" id="A0A5B7CMK9"/>
<name>A0A5B7CMK9_PORTR</name>
<evidence type="ECO:0000313" key="2">
    <source>
        <dbReference type="EMBL" id="MPC08883.1"/>
    </source>
</evidence>
<evidence type="ECO:0000256" key="1">
    <source>
        <dbReference type="SAM" id="MobiDB-lite"/>
    </source>
</evidence>
<evidence type="ECO:0000313" key="3">
    <source>
        <dbReference type="Proteomes" id="UP000324222"/>
    </source>
</evidence>